<gene>
    <name evidence="1" type="ORF">AL072_10965</name>
</gene>
<accession>A0AAC8VXV2</accession>
<sequence>MSAELPLPNDLLPHPGAVPRDRILPDRRLTATRAGILDRIPADTLPDTLRTDLPTRHGRTH</sequence>
<evidence type="ECO:0000313" key="1">
    <source>
        <dbReference type="EMBL" id="ALG71341.1"/>
    </source>
</evidence>
<dbReference type="EMBL" id="CP012401">
    <property type="protein sequence ID" value="ALG71341.1"/>
    <property type="molecule type" value="Genomic_DNA"/>
</dbReference>
<organism evidence="1 2">
    <name type="scientific">Azospirillum thiophilum</name>
    <dbReference type="NCBI Taxonomy" id="528244"/>
    <lineage>
        <taxon>Bacteria</taxon>
        <taxon>Pseudomonadati</taxon>
        <taxon>Pseudomonadota</taxon>
        <taxon>Alphaproteobacteria</taxon>
        <taxon>Rhodospirillales</taxon>
        <taxon>Azospirillaceae</taxon>
        <taxon>Azospirillum</taxon>
    </lineage>
</organism>
<reference evidence="1 2" key="2">
    <citation type="journal article" date="2016" name="Genome Announc.">
        <title>Complete Genome Sequence of a Strain of Azospirillum thiophilum Isolated from a Sulfide Spring.</title>
        <authorList>
            <person name="Fomenkov A."/>
            <person name="Vincze T."/>
            <person name="Grabovich M."/>
            <person name="Anton B.P."/>
            <person name="Dubinina G."/>
            <person name="Orlova M."/>
            <person name="Belousova E."/>
            <person name="Roberts R.J."/>
        </authorList>
    </citation>
    <scope>NUCLEOTIDE SEQUENCE [LARGE SCALE GENOMIC DNA]</scope>
    <source>
        <strain evidence="1 2">BV-S</strain>
    </source>
</reference>
<dbReference type="AlphaFoldDB" id="A0AAC8VXV2"/>
<proteinExistence type="predicted"/>
<protein>
    <submittedName>
        <fullName evidence="1">Uncharacterized protein</fullName>
    </submittedName>
</protein>
<dbReference type="Proteomes" id="UP000069935">
    <property type="component" value="Chromosome 1"/>
</dbReference>
<name>A0AAC8VXV2_9PROT</name>
<dbReference type="KEGG" id="ati:AL072_10965"/>
<reference evidence="2" key="1">
    <citation type="submission" date="2015-08" db="EMBL/GenBank/DDBJ databases">
        <title>Complete Genome Sequence of Azospirillum thiophilum BV-S.</title>
        <authorList>
            <person name="Fomenkov A."/>
            <person name="Vincze T."/>
            <person name="Grabovich M."/>
            <person name="Dubinina G."/>
            <person name="Orlova M."/>
            <person name="Belousova E."/>
            <person name="Roberts R.J."/>
        </authorList>
    </citation>
    <scope>NUCLEOTIDE SEQUENCE [LARGE SCALE GENOMIC DNA]</scope>
    <source>
        <strain evidence="2">BV-S</strain>
    </source>
</reference>
<evidence type="ECO:0000313" key="2">
    <source>
        <dbReference type="Proteomes" id="UP000069935"/>
    </source>
</evidence>
<keyword evidence="2" id="KW-1185">Reference proteome</keyword>